<dbReference type="AlphaFoldDB" id="A0A0U5JGK8"/>
<sequence>MKVKGRYMAQSLSKKISIMALGSCFLFGNLHAYDSQQVRFDGSNEVVAVWQKVDTATSYLQIVGSYGTYNAPTVSLTDPAKVHAFSPILKTSQFSSATVRAVAIWKAYDLATQNLVIQVAVASNSGWTTDSATTISLDGETPNDDYRVIISDDGHVIVATWSSDVGGSNHSRVVTSSDGGMTWNHLSLSDILLGQPVSFVNAQPEQPQSLIGDQTMFVFGYLLNFIKKLGVIFR</sequence>
<name>A0A0U5JGK8_9BACT</name>
<organism evidence="2 3">
    <name type="scientific">Candidatus Protochlamydia naegleriophila</name>
    <dbReference type="NCBI Taxonomy" id="389348"/>
    <lineage>
        <taxon>Bacteria</taxon>
        <taxon>Pseudomonadati</taxon>
        <taxon>Chlamydiota</taxon>
        <taxon>Chlamydiia</taxon>
        <taxon>Parachlamydiales</taxon>
        <taxon>Parachlamydiaceae</taxon>
        <taxon>Candidatus Protochlamydia</taxon>
    </lineage>
</organism>
<dbReference type="PATRIC" id="fig|389348.3.peg.1622"/>
<dbReference type="STRING" id="389348.PNK_1449"/>
<evidence type="ECO:0000313" key="3">
    <source>
        <dbReference type="Proteomes" id="UP000069902"/>
    </source>
</evidence>
<dbReference type="KEGG" id="pnl:PNK_1449"/>
<dbReference type="EMBL" id="LN879502">
    <property type="protein sequence ID" value="CUI17061.1"/>
    <property type="molecule type" value="Genomic_DNA"/>
</dbReference>
<gene>
    <name evidence="2" type="ORF">PNK_1449</name>
</gene>
<evidence type="ECO:0000313" key="2">
    <source>
        <dbReference type="EMBL" id="CUI17061.1"/>
    </source>
</evidence>
<feature type="chain" id="PRO_5006860467" evidence="1">
    <location>
        <begin position="33"/>
        <end position="234"/>
    </location>
</feature>
<keyword evidence="3" id="KW-1185">Reference proteome</keyword>
<accession>A0A0U5JGK8</accession>
<dbReference type="SUPFAM" id="SSF50939">
    <property type="entry name" value="Sialidases"/>
    <property type="match status" value="1"/>
</dbReference>
<proteinExistence type="predicted"/>
<reference evidence="3" key="1">
    <citation type="submission" date="2015-09" db="EMBL/GenBank/DDBJ databases">
        <authorList>
            <person name="Bertelli C."/>
        </authorList>
    </citation>
    <scope>NUCLEOTIDE SEQUENCE [LARGE SCALE GENOMIC DNA]</scope>
    <source>
        <strain evidence="3">KNic</strain>
    </source>
</reference>
<feature type="signal peptide" evidence="1">
    <location>
        <begin position="1"/>
        <end position="32"/>
    </location>
</feature>
<protein>
    <submittedName>
        <fullName evidence="2">Uncharacterized protein</fullName>
    </submittedName>
</protein>
<dbReference type="InterPro" id="IPR036278">
    <property type="entry name" value="Sialidase_sf"/>
</dbReference>
<evidence type="ECO:0000256" key="1">
    <source>
        <dbReference type="SAM" id="SignalP"/>
    </source>
</evidence>
<keyword evidence="1" id="KW-0732">Signal</keyword>
<dbReference type="InParanoid" id="A0A0U5JGK8"/>
<dbReference type="Proteomes" id="UP000069902">
    <property type="component" value="Chromosome cPNK"/>
</dbReference>